<sequence>MNVNNADQRGFVTHMEVPFQTFKEATIAYNSLRIDAEPLRGGVIKELTVRDNYVIVRISSKDLRKLRSAVSSFLDFLILVTNTIAKFGETRKDGYHTK</sequence>
<keyword evidence="6" id="KW-0539">Nucleus</keyword>
<comment type="function">
    <text evidence="7">Component of the EKC/KEOPS complex that is required for the formation of a threonylcarbamoyl group on adenosine at position 37 (t(6)A37) in tRNAs that read codons beginning with adenine. The complex is probably involved in the transfer of the threonylcarbamoyl moiety of threonylcarbamoyl-AMP (TC-AMP) to the N6 group of A37. LAGE3 functions as a dimerization module for the complex.</text>
</comment>
<evidence type="ECO:0000256" key="8">
    <source>
        <dbReference type="ARBA" id="ARBA00076355"/>
    </source>
</evidence>
<dbReference type="Proteomes" id="UP000054359">
    <property type="component" value="Unassembled WGS sequence"/>
</dbReference>
<protein>
    <recommendedName>
        <fullName evidence="8">L antigen family member 3</fullName>
    </recommendedName>
</protein>
<evidence type="ECO:0000256" key="7">
    <source>
        <dbReference type="ARBA" id="ARBA00053047"/>
    </source>
</evidence>
<dbReference type="PANTHER" id="PTHR31283:SF5">
    <property type="entry name" value="EKC_KEOPS COMPLEX SUBUNIT LAGE3"/>
    <property type="match status" value="1"/>
</dbReference>
<dbReference type="Gene3D" id="3.30.310.50">
    <property type="entry name" value="Alpha-D-phosphohexomutase, C-terminal domain"/>
    <property type="match status" value="1"/>
</dbReference>
<evidence type="ECO:0000256" key="4">
    <source>
        <dbReference type="ARBA" id="ARBA00022490"/>
    </source>
</evidence>
<dbReference type="Pfam" id="PF09341">
    <property type="entry name" value="Pcc1"/>
    <property type="match status" value="1"/>
</dbReference>
<dbReference type="PANTHER" id="PTHR31283">
    <property type="entry name" value="EKC/KEOPS COMPLEX SUBUNIT PCC1 FAMILY MEMBER"/>
    <property type="match status" value="1"/>
</dbReference>
<dbReference type="InterPro" id="IPR015419">
    <property type="entry name" value="CTAG/Pcc1"/>
</dbReference>
<evidence type="ECO:0000313" key="9">
    <source>
        <dbReference type="EMBL" id="KFM61989.1"/>
    </source>
</evidence>
<dbReference type="GO" id="GO:0008033">
    <property type="term" value="P:tRNA processing"/>
    <property type="evidence" value="ECO:0007669"/>
    <property type="project" value="UniProtKB-KW"/>
</dbReference>
<dbReference type="FunFam" id="3.30.310.50:FF:000005">
    <property type="entry name" value="L antigen family member 3"/>
    <property type="match status" value="1"/>
</dbReference>
<proteinExistence type="inferred from homology"/>
<dbReference type="GO" id="GO:0005737">
    <property type="term" value="C:cytoplasm"/>
    <property type="evidence" value="ECO:0007669"/>
    <property type="project" value="UniProtKB-SubCell"/>
</dbReference>
<organism evidence="9 10">
    <name type="scientific">Stegodyphus mimosarum</name>
    <name type="common">African social velvet spider</name>
    <dbReference type="NCBI Taxonomy" id="407821"/>
    <lineage>
        <taxon>Eukaryota</taxon>
        <taxon>Metazoa</taxon>
        <taxon>Ecdysozoa</taxon>
        <taxon>Arthropoda</taxon>
        <taxon>Chelicerata</taxon>
        <taxon>Arachnida</taxon>
        <taxon>Araneae</taxon>
        <taxon>Araneomorphae</taxon>
        <taxon>Entelegynae</taxon>
        <taxon>Eresoidea</taxon>
        <taxon>Eresidae</taxon>
        <taxon>Stegodyphus</taxon>
    </lineage>
</organism>
<evidence type="ECO:0000256" key="3">
    <source>
        <dbReference type="ARBA" id="ARBA00007073"/>
    </source>
</evidence>
<evidence type="ECO:0000256" key="1">
    <source>
        <dbReference type="ARBA" id="ARBA00004123"/>
    </source>
</evidence>
<dbReference type="STRING" id="407821.A0A087TA50"/>
<evidence type="ECO:0000256" key="6">
    <source>
        <dbReference type="ARBA" id="ARBA00023242"/>
    </source>
</evidence>
<dbReference type="GO" id="GO:0000408">
    <property type="term" value="C:EKC/KEOPS complex"/>
    <property type="evidence" value="ECO:0007669"/>
    <property type="project" value="TreeGrafter"/>
</dbReference>
<keyword evidence="5" id="KW-0819">tRNA processing</keyword>
<dbReference type="AlphaFoldDB" id="A0A087TA50"/>
<reference evidence="9 10" key="1">
    <citation type="submission" date="2013-11" db="EMBL/GenBank/DDBJ databases">
        <title>Genome sequencing of Stegodyphus mimosarum.</title>
        <authorList>
            <person name="Bechsgaard J."/>
        </authorList>
    </citation>
    <scope>NUCLEOTIDE SEQUENCE [LARGE SCALE GENOMIC DNA]</scope>
</reference>
<evidence type="ECO:0000256" key="5">
    <source>
        <dbReference type="ARBA" id="ARBA00022694"/>
    </source>
</evidence>
<evidence type="ECO:0000256" key="2">
    <source>
        <dbReference type="ARBA" id="ARBA00004496"/>
    </source>
</evidence>
<keyword evidence="10" id="KW-1185">Reference proteome</keyword>
<dbReference type="GO" id="GO:0005634">
    <property type="term" value="C:nucleus"/>
    <property type="evidence" value="ECO:0007669"/>
    <property type="project" value="UniProtKB-SubCell"/>
</dbReference>
<name>A0A087TA50_STEMI</name>
<dbReference type="GO" id="GO:0070525">
    <property type="term" value="P:tRNA threonylcarbamoyladenosine metabolic process"/>
    <property type="evidence" value="ECO:0007669"/>
    <property type="project" value="TreeGrafter"/>
</dbReference>
<feature type="non-terminal residue" evidence="9">
    <location>
        <position position="98"/>
    </location>
</feature>
<dbReference type="OMA" id="HAKIAYR"/>
<dbReference type="OrthoDB" id="10025739at2759"/>
<accession>A0A087TA50</accession>
<dbReference type="EMBL" id="KK114248">
    <property type="protein sequence ID" value="KFM61989.1"/>
    <property type="molecule type" value="Genomic_DNA"/>
</dbReference>
<comment type="subcellular location">
    <subcellularLocation>
        <location evidence="2">Cytoplasm</location>
    </subcellularLocation>
    <subcellularLocation>
        <location evidence="1">Nucleus</location>
    </subcellularLocation>
</comment>
<keyword evidence="4" id="KW-0963">Cytoplasm</keyword>
<evidence type="ECO:0000313" key="10">
    <source>
        <dbReference type="Proteomes" id="UP000054359"/>
    </source>
</evidence>
<comment type="similarity">
    <text evidence="3">Belongs to the CTAG/PCC1 family.</text>
</comment>
<gene>
    <name evidence="9" type="ORF">X975_01435</name>
</gene>